<dbReference type="Proteomes" id="UP000196594">
    <property type="component" value="Unassembled WGS sequence"/>
</dbReference>
<evidence type="ECO:0000313" key="2">
    <source>
        <dbReference type="Proteomes" id="UP000196594"/>
    </source>
</evidence>
<reference evidence="1 2" key="1">
    <citation type="journal article" date="2017" name="Int. J. Syst. Evol. Microbiol.">
        <title>Solibacillus kalamii sp. nov., isolated from a high-efficiency particulate arrestance filter system used in the International Space Station.</title>
        <authorList>
            <person name="Checinska Sielaff A."/>
            <person name="Kumar R.M."/>
            <person name="Pal D."/>
            <person name="Mayilraj S."/>
            <person name="Venkateswaran K."/>
        </authorList>
    </citation>
    <scope>NUCLEOTIDE SEQUENCE [LARGE SCALE GENOMIC DNA]</scope>
    <source>
        <strain evidence="1 2">ISSFR-015</strain>
    </source>
</reference>
<keyword evidence="2" id="KW-1185">Reference proteome</keyword>
<protein>
    <submittedName>
        <fullName evidence="1">Uncharacterized protein</fullName>
    </submittedName>
</protein>
<dbReference type="EMBL" id="NHNT01000005">
    <property type="protein sequence ID" value="OUZ39183.1"/>
    <property type="molecule type" value="Genomic_DNA"/>
</dbReference>
<gene>
    <name evidence="1" type="ORF">CBM15_10005</name>
</gene>
<accession>A0ABX3ZHH4</accession>
<comment type="caution">
    <text evidence="1">The sequence shown here is derived from an EMBL/GenBank/DDBJ whole genome shotgun (WGS) entry which is preliminary data.</text>
</comment>
<evidence type="ECO:0000313" key="1">
    <source>
        <dbReference type="EMBL" id="OUZ39183.1"/>
    </source>
</evidence>
<organism evidence="1 2">
    <name type="scientific">Solibacillus kalamii</name>
    <dbReference type="NCBI Taxonomy" id="1748298"/>
    <lineage>
        <taxon>Bacteria</taxon>
        <taxon>Bacillati</taxon>
        <taxon>Bacillota</taxon>
        <taxon>Bacilli</taxon>
        <taxon>Bacillales</taxon>
        <taxon>Caryophanaceae</taxon>
        <taxon>Solibacillus</taxon>
    </lineage>
</organism>
<name>A0ABX3ZHH4_9BACL</name>
<dbReference type="RefSeq" id="WP_087617384.1">
    <property type="nucleotide sequence ID" value="NZ_JAFBEY010000001.1"/>
</dbReference>
<sequence length="144" mass="17503">MEKNWNDDVIRFAEDLHKLKVVHNNDGPYAMLEIFHEWIKEYFHEKRFKGSTILDYEYYPDQYQIKVTFLDHNLSIKFEGMNDVFAIKAFKPDRQEEMVEYYSIDTLKSENKKILTSKTLFEILDTFTHRAHDNYLKSFLYLRA</sequence>
<proteinExistence type="predicted"/>